<dbReference type="Gene3D" id="1.10.3720.10">
    <property type="entry name" value="MetI-like"/>
    <property type="match status" value="1"/>
</dbReference>
<comment type="similarity">
    <text evidence="7">Belongs to the binding-protein-dependent transport system permease family.</text>
</comment>
<feature type="transmembrane region" description="Helical" evidence="7">
    <location>
        <begin position="213"/>
        <end position="237"/>
    </location>
</feature>
<dbReference type="InterPro" id="IPR000515">
    <property type="entry name" value="MetI-like"/>
</dbReference>
<dbReference type="PROSITE" id="PS50928">
    <property type="entry name" value="ABC_TM1"/>
    <property type="match status" value="1"/>
</dbReference>
<keyword evidence="6 7" id="KW-0472">Membrane</keyword>
<evidence type="ECO:0000256" key="1">
    <source>
        <dbReference type="ARBA" id="ARBA00004651"/>
    </source>
</evidence>
<dbReference type="EMBL" id="CP104064">
    <property type="protein sequence ID" value="WAH37590.1"/>
    <property type="molecule type" value="Genomic_DNA"/>
</dbReference>
<feature type="domain" description="ABC transmembrane type-1" evidence="8">
    <location>
        <begin position="84"/>
        <end position="296"/>
    </location>
</feature>
<evidence type="ECO:0000313" key="10">
    <source>
        <dbReference type="Proteomes" id="UP001164803"/>
    </source>
</evidence>
<keyword evidence="4 7" id="KW-0812">Transmembrane</keyword>
<dbReference type="PANTHER" id="PTHR30193">
    <property type="entry name" value="ABC TRANSPORTER PERMEASE PROTEIN"/>
    <property type="match status" value="1"/>
</dbReference>
<feature type="transmembrane region" description="Helical" evidence="7">
    <location>
        <begin position="121"/>
        <end position="141"/>
    </location>
</feature>
<dbReference type="CDD" id="cd06261">
    <property type="entry name" value="TM_PBP2"/>
    <property type="match status" value="1"/>
</dbReference>
<feature type="transmembrane region" description="Helical" evidence="7">
    <location>
        <begin position="27"/>
        <end position="50"/>
    </location>
</feature>
<evidence type="ECO:0000256" key="4">
    <source>
        <dbReference type="ARBA" id="ARBA00022692"/>
    </source>
</evidence>
<dbReference type="InterPro" id="IPR035906">
    <property type="entry name" value="MetI-like_sf"/>
</dbReference>
<accession>A0ABY6Z3Z5</accession>
<dbReference type="Proteomes" id="UP001164803">
    <property type="component" value="Chromosome"/>
</dbReference>
<comment type="subcellular location">
    <subcellularLocation>
        <location evidence="1 7">Cell membrane</location>
        <topology evidence="1 7">Multi-pass membrane protein</topology>
    </subcellularLocation>
</comment>
<dbReference type="InterPro" id="IPR051393">
    <property type="entry name" value="ABC_transporter_permease"/>
</dbReference>
<dbReference type="SUPFAM" id="SSF161098">
    <property type="entry name" value="MetI-like"/>
    <property type="match status" value="1"/>
</dbReference>
<sequence>MGLVQVGSPVVHMPRPRRFTRRAWQGYLMLLPSAVILLTFTIWPMIIALYHSLCLQDSAHPVPKFVGLANFGMLFHSHLFWQVMGNTFLFIVATVPVSLVAAMILAVMLNRRYRLTGFFRVALFHPTVLPLVSAASIWLFMYTPDYGLIDKALSAFGGAQLNWLGQPRTAIWAIIIMTIWKQLGYFVIFYLAGLQGIGKDPYEAADVDGASAWTTFWTITVPLLMSTTMFVFTIAMVDAFQLVDQLYVMTQGGPDNGTNMLLFYIYQQSFTYQNTGEASALSVILIAMLIFVAILQNVVDKRVHYES</sequence>
<feature type="transmembrane region" description="Helical" evidence="7">
    <location>
        <begin position="87"/>
        <end position="109"/>
    </location>
</feature>
<proteinExistence type="inferred from homology"/>
<name>A0ABY6Z3Z5_9BACL</name>
<protein>
    <submittedName>
        <fullName evidence="9">Sugar ABC transporter permease</fullName>
    </submittedName>
</protein>
<evidence type="ECO:0000256" key="5">
    <source>
        <dbReference type="ARBA" id="ARBA00022989"/>
    </source>
</evidence>
<dbReference type="RefSeq" id="WP_268045093.1">
    <property type="nucleotide sequence ID" value="NZ_CP104064.1"/>
</dbReference>
<dbReference type="PANTHER" id="PTHR30193:SF37">
    <property type="entry name" value="INNER MEMBRANE ABC TRANSPORTER PERMEASE PROTEIN YCJO"/>
    <property type="match status" value="1"/>
</dbReference>
<keyword evidence="2 7" id="KW-0813">Transport</keyword>
<reference evidence="9" key="1">
    <citation type="submission" date="2022-08" db="EMBL/GenBank/DDBJ databases">
        <title>Alicyclobacillus dauci DSM2870, complete genome.</title>
        <authorList>
            <person name="Wang Q."/>
            <person name="Cai R."/>
            <person name="Wang Z."/>
        </authorList>
    </citation>
    <scope>NUCLEOTIDE SEQUENCE</scope>
    <source>
        <strain evidence="9">DSM 28700</strain>
    </source>
</reference>
<organism evidence="9 10">
    <name type="scientific">Alicyclobacillus dauci</name>
    <dbReference type="NCBI Taxonomy" id="1475485"/>
    <lineage>
        <taxon>Bacteria</taxon>
        <taxon>Bacillati</taxon>
        <taxon>Bacillota</taxon>
        <taxon>Bacilli</taxon>
        <taxon>Bacillales</taxon>
        <taxon>Alicyclobacillaceae</taxon>
        <taxon>Alicyclobacillus</taxon>
    </lineage>
</organism>
<evidence type="ECO:0000256" key="3">
    <source>
        <dbReference type="ARBA" id="ARBA00022475"/>
    </source>
</evidence>
<keyword evidence="3" id="KW-1003">Cell membrane</keyword>
<keyword evidence="5 7" id="KW-1133">Transmembrane helix</keyword>
<dbReference type="Pfam" id="PF00528">
    <property type="entry name" value="BPD_transp_1"/>
    <property type="match status" value="1"/>
</dbReference>
<gene>
    <name evidence="9" type="ORF">NZD86_03405</name>
</gene>
<keyword evidence="10" id="KW-1185">Reference proteome</keyword>
<evidence type="ECO:0000313" key="9">
    <source>
        <dbReference type="EMBL" id="WAH37590.1"/>
    </source>
</evidence>
<feature type="transmembrane region" description="Helical" evidence="7">
    <location>
        <begin position="278"/>
        <end position="299"/>
    </location>
</feature>
<evidence type="ECO:0000256" key="7">
    <source>
        <dbReference type="RuleBase" id="RU363032"/>
    </source>
</evidence>
<feature type="transmembrane region" description="Helical" evidence="7">
    <location>
        <begin position="170"/>
        <end position="192"/>
    </location>
</feature>
<evidence type="ECO:0000259" key="8">
    <source>
        <dbReference type="PROSITE" id="PS50928"/>
    </source>
</evidence>
<evidence type="ECO:0000256" key="6">
    <source>
        <dbReference type="ARBA" id="ARBA00023136"/>
    </source>
</evidence>
<evidence type="ECO:0000256" key="2">
    <source>
        <dbReference type="ARBA" id="ARBA00022448"/>
    </source>
</evidence>